<dbReference type="Proteomes" id="UP000190166">
    <property type="component" value="Unassembled WGS sequence"/>
</dbReference>
<organism evidence="1 2">
    <name type="scientific">Chitinophaga ginsengisegetis</name>
    <dbReference type="NCBI Taxonomy" id="393003"/>
    <lineage>
        <taxon>Bacteria</taxon>
        <taxon>Pseudomonadati</taxon>
        <taxon>Bacteroidota</taxon>
        <taxon>Chitinophagia</taxon>
        <taxon>Chitinophagales</taxon>
        <taxon>Chitinophagaceae</taxon>
        <taxon>Chitinophaga</taxon>
    </lineage>
</organism>
<sequence length="284" mass="32728">MDKKTLSILKKVYANENGSYNPTLNRHEHKIPATVTQADLEILSSKGLQPNNFETFDHDNALERLLKIKEDKKLTSGFATSMFLKGLTGEMPRARQTLMSYLYLRHLYKHDFAGKDTCEICGLPKVETEDKTHQLYTYYLGHSWNELPLHYLIELEEALTFDKPEITQADRNKLTELLDFIAQADKKETPGKLEQRIASHKILDQTDKYKRYGILQTLAECGILPNPFIKPRYEAFIAQKDLWEASKKLTTSFRSDIILPLGGWKGENGVDKERCKEIFDAVQN</sequence>
<proteinExistence type="predicted"/>
<reference evidence="1 2" key="1">
    <citation type="submission" date="2017-02" db="EMBL/GenBank/DDBJ databases">
        <authorList>
            <person name="Peterson S.W."/>
        </authorList>
    </citation>
    <scope>NUCLEOTIDE SEQUENCE [LARGE SCALE GENOMIC DNA]</scope>
    <source>
        <strain evidence="1 2">DSM 18108</strain>
    </source>
</reference>
<accession>A0A1T5P946</accession>
<name>A0A1T5P946_9BACT</name>
<keyword evidence="2" id="KW-1185">Reference proteome</keyword>
<protein>
    <submittedName>
        <fullName evidence="1">Uncharacterized protein</fullName>
    </submittedName>
</protein>
<dbReference type="STRING" id="393003.SAMN05660461_4982"/>
<dbReference type="EMBL" id="FUZZ01000004">
    <property type="protein sequence ID" value="SKD09103.1"/>
    <property type="molecule type" value="Genomic_DNA"/>
</dbReference>
<dbReference type="AlphaFoldDB" id="A0A1T5P946"/>
<evidence type="ECO:0000313" key="1">
    <source>
        <dbReference type="EMBL" id="SKD09103.1"/>
    </source>
</evidence>
<evidence type="ECO:0000313" key="2">
    <source>
        <dbReference type="Proteomes" id="UP000190166"/>
    </source>
</evidence>
<dbReference type="RefSeq" id="WP_079472245.1">
    <property type="nucleotide sequence ID" value="NZ_FUZZ01000004.1"/>
</dbReference>
<gene>
    <name evidence="1" type="ORF">SAMN05660461_4982</name>
</gene>